<keyword evidence="2" id="KW-0732">Signal</keyword>
<evidence type="ECO:0000256" key="2">
    <source>
        <dbReference type="SAM" id="SignalP"/>
    </source>
</evidence>
<evidence type="ECO:0000313" key="3">
    <source>
        <dbReference type="EMBL" id="KAG5571520.1"/>
    </source>
</evidence>
<feature type="region of interest" description="Disordered" evidence="1">
    <location>
        <begin position="95"/>
        <end position="130"/>
    </location>
</feature>
<evidence type="ECO:0000313" key="4">
    <source>
        <dbReference type="Proteomes" id="UP000824120"/>
    </source>
</evidence>
<dbReference type="Proteomes" id="UP000824120">
    <property type="component" value="Chromosome 12"/>
</dbReference>
<protein>
    <submittedName>
        <fullName evidence="3">Uncharacterized protein</fullName>
    </submittedName>
</protein>
<comment type="caution">
    <text evidence="3">The sequence shown here is derived from an EMBL/GenBank/DDBJ whole genome shotgun (WGS) entry which is preliminary data.</text>
</comment>
<name>A0A9J5W8P4_SOLCO</name>
<keyword evidence="4" id="KW-1185">Reference proteome</keyword>
<proteinExistence type="predicted"/>
<feature type="chain" id="PRO_5039919360" evidence="2">
    <location>
        <begin position="24"/>
        <end position="130"/>
    </location>
</feature>
<dbReference type="OrthoDB" id="10474140at2759"/>
<dbReference type="EMBL" id="JACXVP010000012">
    <property type="protein sequence ID" value="KAG5571520.1"/>
    <property type="molecule type" value="Genomic_DNA"/>
</dbReference>
<sequence length="130" mass="14507">MRQPLGLQFGSLVTVIWLEGIEAGYKELPMNFRCRNPWMAYLEALCCRGDLTGGFTRGLRSGSIHPTAAYLPSYNGVEIHMPPYHFIYGLREKAHKGRGQAPGPARDRAVTFPPTDEVAREGDEGEDEQI</sequence>
<gene>
    <name evidence="3" type="ORF">H5410_061286</name>
</gene>
<feature type="signal peptide" evidence="2">
    <location>
        <begin position="1"/>
        <end position="23"/>
    </location>
</feature>
<dbReference type="AlphaFoldDB" id="A0A9J5W8P4"/>
<evidence type="ECO:0000256" key="1">
    <source>
        <dbReference type="SAM" id="MobiDB-lite"/>
    </source>
</evidence>
<accession>A0A9J5W8P4</accession>
<reference evidence="3 4" key="1">
    <citation type="submission" date="2020-09" db="EMBL/GenBank/DDBJ databases">
        <title>De no assembly of potato wild relative species, Solanum commersonii.</title>
        <authorList>
            <person name="Cho K."/>
        </authorList>
    </citation>
    <scope>NUCLEOTIDE SEQUENCE [LARGE SCALE GENOMIC DNA]</scope>
    <source>
        <strain evidence="3">LZ3.2</strain>
        <tissue evidence="3">Leaf</tissue>
    </source>
</reference>
<organism evidence="3 4">
    <name type="scientific">Solanum commersonii</name>
    <name type="common">Commerson's wild potato</name>
    <name type="synonym">Commerson's nightshade</name>
    <dbReference type="NCBI Taxonomy" id="4109"/>
    <lineage>
        <taxon>Eukaryota</taxon>
        <taxon>Viridiplantae</taxon>
        <taxon>Streptophyta</taxon>
        <taxon>Embryophyta</taxon>
        <taxon>Tracheophyta</taxon>
        <taxon>Spermatophyta</taxon>
        <taxon>Magnoliopsida</taxon>
        <taxon>eudicotyledons</taxon>
        <taxon>Gunneridae</taxon>
        <taxon>Pentapetalae</taxon>
        <taxon>asterids</taxon>
        <taxon>lamiids</taxon>
        <taxon>Solanales</taxon>
        <taxon>Solanaceae</taxon>
        <taxon>Solanoideae</taxon>
        <taxon>Solaneae</taxon>
        <taxon>Solanum</taxon>
    </lineage>
</organism>